<dbReference type="AlphaFoldDB" id="A0A080M628"/>
<evidence type="ECO:0000313" key="5">
    <source>
        <dbReference type="Proteomes" id="UP000509684"/>
    </source>
</evidence>
<accession>A0A7D5S8W4</accession>
<reference evidence="2 4" key="1">
    <citation type="submission" date="2014-02" db="EMBL/GenBank/DDBJ databases">
        <title>Expanding our view of genomic diversity in Candidatus Accumulibacter clades.</title>
        <authorList>
            <person name="Skennerton C.T."/>
            <person name="Barr J.J."/>
            <person name="Slater F.R."/>
            <person name="Bond P.L."/>
            <person name="Tyson G.W."/>
        </authorList>
    </citation>
    <scope>NUCLEOTIDE SEQUENCE [LARGE SCALE GENOMIC DNA]</scope>
    <source>
        <strain evidence="4">SK-02</strain>
    </source>
</reference>
<dbReference type="Proteomes" id="UP000021315">
    <property type="component" value="Unassembled WGS sequence"/>
</dbReference>
<dbReference type="EMBL" id="CP058708">
    <property type="protein sequence ID" value="QLH50676.1"/>
    <property type="molecule type" value="Genomic_DNA"/>
</dbReference>
<evidence type="ECO:0000313" key="3">
    <source>
        <dbReference type="EMBL" id="QLH50676.1"/>
    </source>
</evidence>
<keyword evidence="4" id="KW-1185">Reference proteome</keyword>
<accession>A0A080M628</accession>
<reference evidence="3" key="3">
    <citation type="submission" date="2020-06" db="EMBL/GenBank/DDBJ databases">
        <authorList>
            <person name="Arumugam K."/>
            <person name="Besarab I."/>
            <person name="Haryono M."/>
            <person name="Bagci C."/>
            <person name="Beier S."/>
            <person name="Buchfink B."/>
            <person name="Gorska A."/>
            <person name="Qiu G."/>
            <person name="Huson D.H."/>
            <person name="Williams R.B."/>
        </authorList>
    </citation>
    <scope>NUCLEOTIDE SEQUENCE</scope>
    <source>
        <strain evidence="3">SSA1</strain>
    </source>
</reference>
<keyword evidence="1" id="KW-1133">Transmembrane helix</keyword>
<dbReference type="Proteomes" id="UP000509684">
    <property type="component" value="Chromosome"/>
</dbReference>
<gene>
    <name evidence="2" type="ORF">AW06_002174</name>
    <name evidence="3" type="ORF">HWD57_13430</name>
</gene>
<proteinExistence type="predicted"/>
<name>A0A080M628_9PROT</name>
<protein>
    <recommendedName>
        <fullName evidence="6">Extracellular solute-binding protein</fullName>
    </recommendedName>
</protein>
<dbReference type="STRING" id="1453999.AW06_002174"/>
<keyword evidence="1" id="KW-0812">Transmembrane</keyword>
<dbReference type="KEGG" id="acog:HWD57_13430"/>
<evidence type="ECO:0008006" key="6">
    <source>
        <dbReference type="Google" id="ProtNLM"/>
    </source>
</evidence>
<evidence type="ECO:0000256" key="1">
    <source>
        <dbReference type="SAM" id="Phobius"/>
    </source>
</evidence>
<keyword evidence="1" id="KW-0472">Membrane</keyword>
<sequence length="402" mass="43448">MIRPHDRAMPPSDVMQAGKRLLATVLVLALFGGALWYATQEHQGQQLQRPEAQERGAVDSVTEMSGLVSVDLEPFFADVRVQKILRERKLPVRVTRVGSRDMAAQLAAAAMRGGGPAGGVADFYFPAGVLAANQIADEARKAGINATQTAPFNSPMVVASWQPIAAILVANGIARPSGERVYALNMERLVAAMLARKRWSELKAAEAFAVNRGVLVSTTDVRKSNSAVMYLALASHALLGEVVTDRASASAAAEKLAGLFKRQGYQENYVNGNFDDYLQIGMGKAPLAFIYEYQIVGHALNRSKAIQPDMVLMYPEPTIVNKFVLLATSARARAVQAELAGNPELQRIAVEYGLRVADPALFTAAVKPSGLGVQERISQVIDPPAYELMSEMVEVLTREMAK</sequence>
<evidence type="ECO:0000313" key="2">
    <source>
        <dbReference type="EMBL" id="KFB76698.1"/>
    </source>
</evidence>
<evidence type="ECO:0000313" key="4">
    <source>
        <dbReference type="Proteomes" id="UP000021315"/>
    </source>
</evidence>
<reference evidence="3 5" key="2">
    <citation type="journal article" date="2019" name="Microbiome">
        <title>Annotated bacterial chromosomes from frame-shift-corrected long-read metagenomic data.</title>
        <authorList>
            <person name="Arumugam K."/>
            <person name="Bagci C."/>
            <person name="Bessarab I."/>
            <person name="Beier S."/>
            <person name="Buchfink B."/>
            <person name="Gorska A."/>
            <person name="Qiu G."/>
            <person name="Huson D.H."/>
            <person name="Williams R.B.H."/>
        </authorList>
    </citation>
    <scope>NUCLEOTIDE SEQUENCE [LARGE SCALE GENOMIC DNA]</scope>
    <source>
        <strain evidence="3">SSA1</strain>
    </source>
</reference>
<dbReference type="EMBL" id="JDST02000047">
    <property type="protein sequence ID" value="KFB76698.1"/>
    <property type="molecule type" value="Genomic_DNA"/>
</dbReference>
<organism evidence="2 4">
    <name type="scientific">Candidatus Accumulibacter cognatus</name>
    <dbReference type="NCBI Taxonomy" id="2954383"/>
    <lineage>
        <taxon>Bacteria</taxon>
        <taxon>Pseudomonadati</taxon>
        <taxon>Pseudomonadota</taxon>
        <taxon>Betaproteobacteria</taxon>
        <taxon>Candidatus Accumulibacter</taxon>
    </lineage>
</organism>
<feature type="transmembrane region" description="Helical" evidence="1">
    <location>
        <begin position="21"/>
        <end position="39"/>
    </location>
</feature>